<dbReference type="GO" id="GO:0003729">
    <property type="term" value="F:mRNA binding"/>
    <property type="evidence" value="ECO:0007669"/>
    <property type="project" value="InterPro"/>
</dbReference>
<protein>
    <submittedName>
        <fullName evidence="1">Type II toxin-antitoxin system HicA family toxin</fullName>
    </submittedName>
</protein>
<sequence length="87" mass="9763">MKQLRKKHQATLEKIFDVPVSANLKWSDIESLIRALGGEISEGKGSRCRFILNGSIAKFHRPHPLPETDKGAVISLREWLESTGIKP</sequence>
<keyword evidence="2" id="KW-1185">Reference proteome</keyword>
<dbReference type="EMBL" id="CP132353">
    <property type="protein sequence ID" value="WLS78256.1"/>
    <property type="molecule type" value="Genomic_DNA"/>
</dbReference>
<evidence type="ECO:0000313" key="1">
    <source>
        <dbReference type="EMBL" id="WLS78256.1"/>
    </source>
</evidence>
<reference evidence="1 2" key="1">
    <citation type="submission" date="2023-07" db="EMBL/GenBank/DDBJ databases">
        <title>Pathogenic bacteria of pear tree diseases.</title>
        <authorList>
            <person name="Zhang Z."/>
            <person name="He L."/>
            <person name="Huang R."/>
        </authorList>
    </citation>
    <scope>NUCLEOTIDE SEQUENCE [LARGE SCALE GENOMIC DNA]</scope>
    <source>
        <strain evidence="1 2">DE2</strain>
    </source>
</reference>
<dbReference type="RefSeq" id="WP_306207932.1">
    <property type="nucleotide sequence ID" value="NZ_CP132353.1"/>
</dbReference>
<dbReference type="InterPro" id="IPR012933">
    <property type="entry name" value="HicA_mRNA_interferase"/>
</dbReference>
<accession>A0AA50DLB1</accession>
<dbReference type="AlphaFoldDB" id="A0AA50DLB1"/>
<dbReference type="Pfam" id="PF07927">
    <property type="entry name" value="HicA_toxin"/>
    <property type="match status" value="1"/>
</dbReference>
<name>A0AA50DLB1_9GAMM</name>
<gene>
    <name evidence="1" type="ORF">Q3V30_17600</name>
</gene>
<evidence type="ECO:0000313" key="2">
    <source>
        <dbReference type="Proteomes" id="UP001228139"/>
    </source>
</evidence>
<proteinExistence type="predicted"/>
<organism evidence="1 2">
    <name type="scientific">Erwinia pyri</name>
    <dbReference type="NCBI Taxonomy" id="3062598"/>
    <lineage>
        <taxon>Bacteria</taxon>
        <taxon>Pseudomonadati</taxon>
        <taxon>Pseudomonadota</taxon>
        <taxon>Gammaproteobacteria</taxon>
        <taxon>Enterobacterales</taxon>
        <taxon>Erwiniaceae</taxon>
        <taxon>Erwinia</taxon>
    </lineage>
</organism>
<dbReference type="KEGG" id="epi:Q3V30_17600"/>
<dbReference type="Proteomes" id="UP001228139">
    <property type="component" value="Chromosome"/>
</dbReference>